<reference evidence="24 25" key="1">
    <citation type="journal article" date="2017" name="Gigascience">
        <title>Draft genome of the honey bee ectoparasitic mite, Tropilaelaps mercedesae, is shaped by the parasitic life history.</title>
        <authorList>
            <person name="Dong X."/>
            <person name="Armstrong S.D."/>
            <person name="Xia D."/>
            <person name="Makepeace B.L."/>
            <person name="Darby A.C."/>
            <person name="Kadowaki T."/>
        </authorList>
    </citation>
    <scope>NUCLEOTIDE SEQUENCE [LARGE SCALE GENOMIC DNA]</scope>
    <source>
        <strain evidence="24">Wuxi-XJTLU</strain>
    </source>
</reference>
<keyword evidence="3" id="KW-0813">Transport</keyword>
<comment type="catalytic activity">
    <reaction evidence="15">
        <text>a very long-chain fatty acid + ATP + CoA = a very long-chain fatty acyl-CoA + AMP + diphosphate</text>
        <dbReference type="Rhea" id="RHEA:54536"/>
        <dbReference type="ChEBI" id="CHEBI:30616"/>
        <dbReference type="ChEBI" id="CHEBI:33019"/>
        <dbReference type="ChEBI" id="CHEBI:57287"/>
        <dbReference type="ChEBI" id="CHEBI:58950"/>
        <dbReference type="ChEBI" id="CHEBI:138261"/>
        <dbReference type="ChEBI" id="CHEBI:456215"/>
    </reaction>
    <physiologicalReaction direction="left-to-right" evidence="15">
        <dbReference type="Rhea" id="RHEA:54537"/>
    </physiologicalReaction>
</comment>
<evidence type="ECO:0000256" key="21">
    <source>
        <dbReference type="ARBA" id="ARBA00078285"/>
    </source>
</evidence>
<dbReference type="OrthoDB" id="6408524at2759"/>
<feature type="domain" description="AMP-binding enzyme C-terminal" evidence="23">
    <location>
        <begin position="488"/>
        <end position="563"/>
    </location>
</feature>
<dbReference type="SUPFAM" id="SSF56801">
    <property type="entry name" value="Acetyl-CoA synthetase-like"/>
    <property type="match status" value="1"/>
</dbReference>
<evidence type="ECO:0000256" key="2">
    <source>
        <dbReference type="ARBA" id="ARBA00006432"/>
    </source>
</evidence>
<keyword evidence="5" id="KW-0436">Ligase</keyword>
<dbReference type="STRING" id="418985.A0A1V9XBB0"/>
<evidence type="ECO:0000256" key="19">
    <source>
        <dbReference type="ARBA" id="ARBA00060276"/>
    </source>
</evidence>
<dbReference type="InParanoid" id="A0A1V9XBB0"/>
<dbReference type="InterPro" id="IPR045851">
    <property type="entry name" value="AMP-bd_C_sf"/>
</dbReference>
<evidence type="ECO:0000256" key="6">
    <source>
        <dbReference type="ARBA" id="ARBA00022692"/>
    </source>
</evidence>
<evidence type="ECO:0000256" key="1">
    <source>
        <dbReference type="ARBA" id="ARBA00004651"/>
    </source>
</evidence>
<dbReference type="Gene3D" id="3.30.300.30">
    <property type="match status" value="1"/>
</dbReference>
<dbReference type="Gene3D" id="3.40.50.12780">
    <property type="entry name" value="N-terminal domain of ligase-like"/>
    <property type="match status" value="1"/>
</dbReference>
<comment type="caution">
    <text evidence="24">The sequence shown here is derived from an EMBL/GenBank/DDBJ whole genome shotgun (WGS) entry which is preliminary data.</text>
</comment>
<dbReference type="InterPro" id="IPR025110">
    <property type="entry name" value="AMP-bd_C"/>
</dbReference>
<keyword evidence="8" id="KW-0443">Lipid metabolism</keyword>
<dbReference type="FunFam" id="3.40.50.12780:FF:000019">
    <property type="entry name" value="Long-chain fatty acid transporter"/>
    <property type="match status" value="1"/>
</dbReference>
<keyword evidence="4" id="KW-1003">Cell membrane</keyword>
<dbReference type="AlphaFoldDB" id="A0A1V9XBB0"/>
<evidence type="ECO:0000256" key="16">
    <source>
        <dbReference type="ARBA" id="ARBA00041297"/>
    </source>
</evidence>
<dbReference type="GO" id="GO:0044539">
    <property type="term" value="P:long-chain fatty acid import into cell"/>
    <property type="evidence" value="ECO:0007669"/>
    <property type="project" value="TreeGrafter"/>
</dbReference>
<evidence type="ECO:0000256" key="12">
    <source>
        <dbReference type="ARBA" id="ARBA00023136"/>
    </source>
</evidence>
<keyword evidence="13" id="KW-0576">Peroxisome</keyword>
<comment type="function">
    <text evidence="19">Acyl-CoA synthetase required for both the import of long chain fatty acids (LCFAs) (C14-C18) and the activation very long chain fatty acids (VLCFAs) (C20-C26) by esterification of the fatty acids into metabolically active CoA-thioesters for subsequent degradation or incorporation into phospholipids. The transport and fatty acyl-CoA synthetase activities are genetically separable and are thus independent activities. Esterifies VLCFAs in the peroxisome matrix. The VLCFAs are actively transported into peroxisomes by a PXA1-PXA2 heterodimeric transporter in the peroxisomal membrane.</text>
</comment>
<keyword evidence="7" id="KW-0547">Nucleotide-binding</keyword>
<keyword evidence="9" id="KW-0067">ATP-binding</keyword>
<keyword evidence="25" id="KW-1185">Reference proteome</keyword>
<evidence type="ECO:0000256" key="4">
    <source>
        <dbReference type="ARBA" id="ARBA00022475"/>
    </source>
</evidence>
<evidence type="ECO:0000256" key="14">
    <source>
        <dbReference type="ARBA" id="ARBA00026121"/>
    </source>
</evidence>
<proteinExistence type="inferred from homology"/>
<accession>A0A1V9XBB0</accession>
<evidence type="ECO:0000256" key="13">
    <source>
        <dbReference type="ARBA" id="ARBA00023140"/>
    </source>
</evidence>
<evidence type="ECO:0000259" key="22">
    <source>
        <dbReference type="Pfam" id="PF00501"/>
    </source>
</evidence>
<dbReference type="InterPro" id="IPR042099">
    <property type="entry name" value="ANL_N_sf"/>
</dbReference>
<evidence type="ECO:0000256" key="9">
    <source>
        <dbReference type="ARBA" id="ARBA00022840"/>
    </source>
</evidence>
<keyword evidence="12" id="KW-0472">Membrane</keyword>
<gene>
    <name evidence="24" type="ORF">BIW11_01621</name>
</gene>
<feature type="domain" description="AMP-dependent synthetase/ligase" evidence="22">
    <location>
        <begin position="43"/>
        <end position="411"/>
    </location>
</feature>
<dbReference type="Pfam" id="PF00501">
    <property type="entry name" value="AMP-binding"/>
    <property type="match status" value="1"/>
</dbReference>
<dbReference type="PANTHER" id="PTHR43107">
    <property type="entry name" value="LONG-CHAIN FATTY ACID TRANSPORT PROTEIN"/>
    <property type="match status" value="1"/>
</dbReference>
<sequence>MWNTVRLIARTAVRDIRGFIKFGAYLTYLRYTNFRNRTVPIVFQDVAKRFPEKTMFIYGSQQWTFKQAEQFTNQVGNYFSSQGLKAGDDVVLMIENRPELVLLWLGLSKIGVATALLNTNLRSTPLLHCTNMVKTKAVIFSTNMASPISKIADDLRKTHSPKFFHYDSTVTGSGANLGADALKGILSSSSLPPKFRGNRSDTLLYVYTSGTTGLPKAARLRHSRFFLTAAAPQFFAGVRKDDIQYCFLPLYHFAGGVLQMSQTVLFGLTAVIVPGFSASNFWDDCIKYRCTTTQYIGEVCRYLLAQPARPQDTRHSLRMMLGNGMRPHIWDAFQARFGVPEIREIYGATEGNGNIMNIDGRVGAVGLFPTICRLSPTIARMVFHRFIIRVDPDTGEPLRGPDGLCILVGPNEPGEYVAEITGRPETEFDGYTDDEANEKKIYRDVVRKGDRCFASGDILVYDDDGYLFFKDRTGDTFRWKGENVSTTEVEEIVSKHSGLRDCAVIGVEVPGCEGKASMAVILDPQRQIDLQNMLRKICMELPLYAVPVFIRLTDNLEKTGTFKFQKSKLAREGYDINVVSDPIFFLGSRRAEPRYLPLDSDIYKDLTEGRIRL</sequence>
<dbReference type="Pfam" id="PF13193">
    <property type="entry name" value="AMP-binding_C"/>
    <property type="match status" value="1"/>
</dbReference>
<evidence type="ECO:0000259" key="23">
    <source>
        <dbReference type="Pfam" id="PF13193"/>
    </source>
</evidence>
<dbReference type="EMBL" id="MNPL01016032">
    <property type="protein sequence ID" value="OQR70817.1"/>
    <property type="molecule type" value="Genomic_DNA"/>
</dbReference>
<dbReference type="FunFam" id="3.30.300.30:FF:000002">
    <property type="entry name" value="Long-chain fatty acid transport protein 1"/>
    <property type="match status" value="1"/>
</dbReference>
<keyword evidence="6" id="KW-0812">Transmembrane</keyword>
<dbReference type="InterPro" id="IPR000873">
    <property type="entry name" value="AMP-dep_synth/lig_dom"/>
</dbReference>
<dbReference type="Proteomes" id="UP000192247">
    <property type="component" value="Unassembled WGS sequence"/>
</dbReference>
<dbReference type="PANTHER" id="PTHR43107:SF15">
    <property type="entry name" value="FATTY ACID TRANSPORT PROTEIN 3, ISOFORM A"/>
    <property type="match status" value="1"/>
</dbReference>
<keyword evidence="8" id="KW-0276">Fatty acid metabolism</keyword>
<comment type="catalytic activity">
    <reaction evidence="18">
        <text>tetracosanoate + ATP + CoA = tetracosanoyl-CoA + AMP + diphosphate</text>
        <dbReference type="Rhea" id="RHEA:33639"/>
        <dbReference type="ChEBI" id="CHEBI:30616"/>
        <dbReference type="ChEBI" id="CHEBI:31014"/>
        <dbReference type="ChEBI" id="CHEBI:33019"/>
        <dbReference type="ChEBI" id="CHEBI:57287"/>
        <dbReference type="ChEBI" id="CHEBI:65052"/>
        <dbReference type="ChEBI" id="CHEBI:456215"/>
    </reaction>
    <physiologicalReaction direction="left-to-right" evidence="18">
        <dbReference type="Rhea" id="RHEA:33640"/>
    </physiologicalReaction>
</comment>
<dbReference type="GO" id="GO:0004467">
    <property type="term" value="F:long-chain fatty acid-CoA ligase activity"/>
    <property type="evidence" value="ECO:0007669"/>
    <property type="project" value="UniProtKB-EC"/>
</dbReference>
<dbReference type="GO" id="GO:0005524">
    <property type="term" value="F:ATP binding"/>
    <property type="evidence" value="ECO:0007669"/>
    <property type="project" value="UniProtKB-KW"/>
</dbReference>
<evidence type="ECO:0000256" key="18">
    <source>
        <dbReference type="ARBA" id="ARBA00048666"/>
    </source>
</evidence>
<evidence type="ECO:0000256" key="15">
    <source>
        <dbReference type="ARBA" id="ARBA00036527"/>
    </source>
</evidence>
<protein>
    <recommendedName>
        <fullName evidence="20">Very long-chain fatty acid transport protein</fullName>
        <ecNumber evidence="14">6.2.1.3</ecNumber>
    </recommendedName>
    <alternativeName>
        <fullName evidence="16">Long-chain-fatty-acid--CoA ligase</fullName>
    </alternativeName>
    <alternativeName>
        <fullName evidence="21">Very-long-chain acyl-CoA synthetase</fullName>
    </alternativeName>
</protein>
<evidence type="ECO:0000256" key="8">
    <source>
        <dbReference type="ARBA" id="ARBA00022832"/>
    </source>
</evidence>
<dbReference type="GO" id="GO:0005789">
    <property type="term" value="C:endoplasmic reticulum membrane"/>
    <property type="evidence" value="ECO:0007669"/>
    <property type="project" value="TreeGrafter"/>
</dbReference>
<evidence type="ECO:0000256" key="3">
    <source>
        <dbReference type="ARBA" id="ARBA00022448"/>
    </source>
</evidence>
<evidence type="ECO:0000256" key="11">
    <source>
        <dbReference type="ARBA" id="ARBA00023055"/>
    </source>
</evidence>
<keyword evidence="10" id="KW-1133">Transmembrane helix</keyword>
<evidence type="ECO:0000256" key="5">
    <source>
        <dbReference type="ARBA" id="ARBA00022598"/>
    </source>
</evidence>
<evidence type="ECO:0000256" key="7">
    <source>
        <dbReference type="ARBA" id="ARBA00022741"/>
    </source>
</evidence>
<evidence type="ECO:0000256" key="20">
    <source>
        <dbReference type="ARBA" id="ARBA00068795"/>
    </source>
</evidence>
<dbReference type="GO" id="GO:0005778">
    <property type="term" value="C:peroxisomal membrane"/>
    <property type="evidence" value="ECO:0007669"/>
    <property type="project" value="UniProtKB-SubCell"/>
</dbReference>
<dbReference type="EC" id="6.2.1.3" evidence="14"/>
<evidence type="ECO:0000313" key="25">
    <source>
        <dbReference type="Proteomes" id="UP000192247"/>
    </source>
</evidence>
<keyword evidence="11" id="KW-0445">Lipid transport</keyword>
<evidence type="ECO:0000256" key="17">
    <source>
        <dbReference type="ARBA" id="ARBA00046271"/>
    </source>
</evidence>
<dbReference type="GO" id="GO:0005886">
    <property type="term" value="C:plasma membrane"/>
    <property type="evidence" value="ECO:0007669"/>
    <property type="project" value="UniProtKB-SubCell"/>
</dbReference>
<evidence type="ECO:0000256" key="10">
    <source>
        <dbReference type="ARBA" id="ARBA00022989"/>
    </source>
</evidence>
<dbReference type="PROSITE" id="PS00455">
    <property type="entry name" value="AMP_BINDING"/>
    <property type="match status" value="1"/>
</dbReference>
<dbReference type="InterPro" id="IPR020845">
    <property type="entry name" value="AMP-binding_CS"/>
</dbReference>
<comment type="similarity">
    <text evidence="2">Belongs to the ATP-dependent AMP-binding enzyme family.</text>
</comment>
<dbReference type="GO" id="GO:0005324">
    <property type="term" value="F:long-chain fatty acid transmembrane transporter activity"/>
    <property type="evidence" value="ECO:0007669"/>
    <property type="project" value="TreeGrafter"/>
</dbReference>
<comment type="subcellular location">
    <subcellularLocation>
        <location evidence="1">Cell membrane</location>
        <topology evidence="1">Multi-pass membrane protein</topology>
    </subcellularLocation>
    <subcellularLocation>
        <location evidence="17">Peroxisome membrane</location>
    </subcellularLocation>
</comment>
<name>A0A1V9XBB0_9ACAR</name>
<organism evidence="24 25">
    <name type="scientific">Tropilaelaps mercedesae</name>
    <dbReference type="NCBI Taxonomy" id="418985"/>
    <lineage>
        <taxon>Eukaryota</taxon>
        <taxon>Metazoa</taxon>
        <taxon>Ecdysozoa</taxon>
        <taxon>Arthropoda</taxon>
        <taxon>Chelicerata</taxon>
        <taxon>Arachnida</taxon>
        <taxon>Acari</taxon>
        <taxon>Parasitiformes</taxon>
        <taxon>Mesostigmata</taxon>
        <taxon>Gamasina</taxon>
        <taxon>Dermanyssoidea</taxon>
        <taxon>Laelapidae</taxon>
        <taxon>Tropilaelaps</taxon>
    </lineage>
</organism>
<evidence type="ECO:0000313" key="24">
    <source>
        <dbReference type="EMBL" id="OQR70817.1"/>
    </source>
</evidence>